<evidence type="ECO:0000313" key="3">
    <source>
        <dbReference type="Proteomes" id="UP000054538"/>
    </source>
</evidence>
<keyword evidence="1" id="KW-0812">Transmembrane</keyword>
<dbReference type="Proteomes" id="UP000054538">
    <property type="component" value="Unassembled WGS sequence"/>
</dbReference>
<dbReference type="AlphaFoldDB" id="A0A0D0CWU0"/>
<keyword evidence="3" id="KW-1185">Reference proteome</keyword>
<dbReference type="HOGENOM" id="CLU_2306962_0_0_1"/>
<gene>
    <name evidence="2" type="ORF">PAXRUDRAFT_172431</name>
</gene>
<proteinExistence type="predicted"/>
<name>A0A0D0CWU0_9AGAM</name>
<dbReference type="EMBL" id="KN828015">
    <property type="protein sequence ID" value="KIK75566.1"/>
    <property type="molecule type" value="Genomic_DNA"/>
</dbReference>
<keyword evidence="1" id="KW-1133">Transmembrane helix</keyword>
<keyword evidence="1" id="KW-0472">Membrane</keyword>
<feature type="transmembrane region" description="Helical" evidence="1">
    <location>
        <begin position="76"/>
        <end position="95"/>
    </location>
</feature>
<protein>
    <submittedName>
        <fullName evidence="2">Uncharacterized protein</fullName>
    </submittedName>
</protein>
<reference evidence="3" key="2">
    <citation type="submission" date="2015-01" db="EMBL/GenBank/DDBJ databases">
        <title>Evolutionary Origins and Diversification of the Mycorrhizal Mutualists.</title>
        <authorList>
            <consortium name="DOE Joint Genome Institute"/>
            <consortium name="Mycorrhizal Genomics Consortium"/>
            <person name="Kohler A."/>
            <person name="Kuo A."/>
            <person name="Nagy L.G."/>
            <person name="Floudas D."/>
            <person name="Copeland A."/>
            <person name="Barry K.W."/>
            <person name="Cichocki N."/>
            <person name="Veneault-Fourrey C."/>
            <person name="LaButti K."/>
            <person name="Lindquist E.A."/>
            <person name="Lipzen A."/>
            <person name="Lundell T."/>
            <person name="Morin E."/>
            <person name="Murat C."/>
            <person name="Riley R."/>
            <person name="Ohm R."/>
            <person name="Sun H."/>
            <person name="Tunlid A."/>
            <person name="Henrissat B."/>
            <person name="Grigoriev I.V."/>
            <person name="Hibbett D.S."/>
            <person name="Martin F."/>
        </authorList>
    </citation>
    <scope>NUCLEOTIDE SEQUENCE [LARGE SCALE GENOMIC DNA]</scope>
    <source>
        <strain evidence="3">Ve08.2h10</strain>
    </source>
</reference>
<evidence type="ECO:0000313" key="2">
    <source>
        <dbReference type="EMBL" id="KIK75566.1"/>
    </source>
</evidence>
<accession>A0A0D0CWU0</accession>
<sequence>MPNSLWIKSDGWVLTVPLIIVMDDVSGNIFKQWNRHYIIYMSNTLTPHGMLKKDLFCFVCIIFTTHNIIGAHARCLVSFLLCCLCLFIAHITHCMQESNQ</sequence>
<organism evidence="2 3">
    <name type="scientific">Paxillus rubicundulus Ve08.2h10</name>
    <dbReference type="NCBI Taxonomy" id="930991"/>
    <lineage>
        <taxon>Eukaryota</taxon>
        <taxon>Fungi</taxon>
        <taxon>Dikarya</taxon>
        <taxon>Basidiomycota</taxon>
        <taxon>Agaricomycotina</taxon>
        <taxon>Agaricomycetes</taxon>
        <taxon>Agaricomycetidae</taxon>
        <taxon>Boletales</taxon>
        <taxon>Paxilineae</taxon>
        <taxon>Paxillaceae</taxon>
        <taxon>Paxillus</taxon>
    </lineage>
</organism>
<reference evidence="2 3" key="1">
    <citation type="submission" date="2014-04" db="EMBL/GenBank/DDBJ databases">
        <authorList>
            <consortium name="DOE Joint Genome Institute"/>
            <person name="Kuo A."/>
            <person name="Kohler A."/>
            <person name="Jargeat P."/>
            <person name="Nagy L.G."/>
            <person name="Floudas D."/>
            <person name="Copeland A."/>
            <person name="Barry K.W."/>
            <person name="Cichocki N."/>
            <person name="Veneault-Fourrey C."/>
            <person name="LaButti K."/>
            <person name="Lindquist E.A."/>
            <person name="Lipzen A."/>
            <person name="Lundell T."/>
            <person name="Morin E."/>
            <person name="Murat C."/>
            <person name="Sun H."/>
            <person name="Tunlid A."/>
            <person name="Henrissat B."/>
            <person name="Grigoriev I.V."/>
            <person name="Hibbett D.S."/>
            <person name="Martin F."/>
            <person name="Nordberg H.P."/>
            <person name="Cantor M.N."/>
            <person name="Hua S.X."/>
        </authorList>
    </citation>
    <scope>NUCLEOTIDE SEQUENCE [LARGE SCALE GENOMIC DNA]</scope>
    <source>
        <strain evidence="2 3">Ve08.2h10</strain>
    </source>
</reference>
<dbReference type="OrthoDB" id="2506088at2759"/>
<dbReference type="InParanoid" id="A0A0D0CWU0"/>
<evidence type="ECO:0000256" key="1">
    <source>
        <dbReference type="SAM" id="Phobius"/>
    </source>
</evidence>